<dbReference type="AlphaFoldDB" id="A0AAU9ED61"/>
<keyword evidence="2" id="KW-0808">Transferase</keyword>
<dbReference type="PROSITE" id="PS00372">
    <property type="entry name" value="PTS_EIIA_TYPE_2_HIS"/>
    <property type="match status" value="1"/>
</dbReference>
<dbReference type="InterPro" id="IPR002178">
    <property type="entry name" value="PTS_EIIA_type-2_dom"/>
</dbReference>
<keyword evidence="5" id="KW-1185">Reference proteome</keyword>
<accession>A0AAU9ED61</accession>
<evidence type="ECO:0000256" key="1">
    <source>
        <dbReference type="ARBA" id="ARBA00004496"/>
    </source>
</evidence>
<sequence length="153" mass="16637">MKLTDILTADQVVADLSGRGKRAVMEELCRPLVAGHPQLEIGKLMEVLVEREKLGSTGIGDGIAIPHGKMVGLDTLLLSFGRSRAGVDFDSLDGKPAHLFFLVVAPDNSAGTHLKALARISRLLKSNAVRQQLMEASDAREIYEIIESQDEEF</sequence>
<dbReference type="Gene3D" id="3.40.930.10">
    <property type="entry name" value="Mannitol-specific EII, Chain A"/>
    <property type="match status" value="1"/>
</dbReference>
<dbReference type="InterPro" id="IPR051541">
    <property type="entry name" value="PTS_SugarTrans_NitroReg"/>
</dbReference>
<dbReference type="RefSeq" id="WP_338599021.1">
    <property type="nucleotide sequence ID" value="NZ_AP028679.1"/>
</dbReference>
<gene>
    <name evidence="4" type="ORF">FAK_21570</name>
</gene>
<dbReference type="FunFam" id="3.40.930.10:FF:000009">
    <property type="entry name" value="PTS system, fructose specific IIABC component"/>
    <property type="match status" value="1"/>
</dbReference>
<protein>
    <submittedName>
        <fullName evidence="4">PTS fructose transporter subunit IIA</fullName>
    </submittedName>
</protein>
<name>A0AAU9ED61_9BACT</name>
<dbReference type="Pfam" id="PF00359">
    <property type="entry name" value="PTS_EIIA_2"/>
    <property type="match status" value="1"/>
</dbReference>
<dbReference type="EMBL" id="AP028679">
    <property type="protein sequence ID" value="BEQ15091.1"/>
    <property type="molecule type" value="Genomic_DNA"/>
</dbReference>
<dbReference type="PANTHER" id="PTHR47738">
    <property type="entry name" value="PTS SYSTEM FRUCTOSE-LIKE EIIA COMPONENT-RELATED"/>
    <property type="match status" value="1"/>
</dbReference>
<dbReference type="GO" id="GO:0016740">
    <property type="term" value="F:transferase activity"/>
    <property type="evidence" value="ECO:0007669"/>
    <property type="project" value="UniProtKB-KW"/>
</dbReference>
<dbReference type="KEGG" id="dmp:FAK_21570"/>
<proteinExistence type="predicted"/>
<dbReference type="CDD" id="cd00211">
    <property type="entry name" value="PTS_IIA_fru"/>
    <property type="match status" value="1"/>
</dbReference>
<feature type="domain" description="PTS EIIA type-2" evidence="3">
    <location>
        <begin position="52"/>
        <end position="68"/>
    </location>
</feature>
<dbReference type="Proteomes" id="UP001366166">
    <property type="component" value="Chromosome"/>
</dbReference>
<reference evidence="5" key="1">
    <citation type="journal article" date="2023" name="Arch. Microbiol.">
        <title>Desulfoferula mesophilus gen. nov. sp. nov., a mesophilic sulfate-reducing bacterium isolated from a brackish lake sediment.</title>
        <authorList>
            <person name="Watanabe T."/>
            <person name="Yabe T."/>
            <person name="Tsuji J.M."/>
            <person name="Fukui M."/>
        </authorList>
    </citation>
    <scope>NUCLEOTIDE SEQUENCE [LARGE SCALE GENOMIC DNA]</scope>
    <source>
        <strain evidence="5">12FAK</strain>
    </source>
</reference>
<dbReference type="SUPFAM" id="SSF55804">
    <property type="entry name" value="Phoshotransferase/anion transport protein"/>
    <property type="match status" value="1"/>
</dbReference>
<evidence type="ECO:0000313" key="5">
    <source>
        <dbReference type="Proteomes" id="UP001366166"/>
    </source>
</evidence>
<dbReference type="InterPro" id="IPR016152">
    <property type="entry name" value="PTrfase/Anion_transptr"/>
</dbReference>
<comment type="subcellular location">
    <subcellularLocation>
        <location evidence="1">Cytoplasm</location>
    </subcellularLocation>
</comment>
<evidence type="ECO:0000313" key="4">
    <source>
        <dbReference type="EMBL" id="BEQ15091.1"/>
    </source>
</evidence>
<evidence type="ECO:0000256" key="2">
    <source>
        <dbReference type="ARBA" id="ARBA00022679"/>
    </source>
</evidence>
<evidence type="ECO:0000259" key="3">
    <source>
        <dbReference type="PROSITE" id="PS00372"/>
    </source>
</evidence>
<organism evidence="4 5">
    <name type="scientific">Desulfoferula mesophila</name>
    <dbReference type="NCBI Taxonomy" id="3058419"/>
    <lineage>
        <taxon>Bacteria</taxon>
        <taxon>Pseudomonadati</taxon>
        <taxon>Thermodesulfobacteriota</taxon>
        <taxon>Desulfarculia</taxon>
        <taxon>Desulfarculales</taxon>
        <taxon>Desulfarculaceae</taxon>
        <taxon>Desulfoferula</taxon>
    </lineage>
</organism>
<dbReference type="GO" id="GO:0005737">
    <property type="term" value="C:cytoplasm"/>
    <property type="evidence" value="ECO:0007669"/>
    <property type="project" value="UniProtKB-SubCell"/>
</dbReference>